<dbReference type="AlphaFoldDB" id="A0A8T0IHW0"/>
<evidence type="ECO:0000313" key="2">
    <source>
        <dbReference type="EMBL" id="KAG0582148.1"/>
    </source>
</evidence>
<sequence length="888" mass="98612">MRQTKIVQQTRADFFLTPRNANARDAPLQLEDSAARALTELSASGDVVVMERGECSAFGGGGGTLTPELPEKGLRRSARFSQSAGSLSLEVLGETGRGCPQPAESGASSATPPRRPGKEVLLNGPAGKGTRSDPQCVSPESSGGKKGQRKTKGRKKKADPCRSRKWQDSWAASFPWAEKHREEGEFVVAVKCVVCTRIEGRLRTLCCKRDNCNKHAGWYKATEDMAEQGVKCGEYWRDKNNRHYKNEKLFAALTKATVLEQLNTPVEMNWSKKKCQFVVVLNMLLAGRPMTDYPSYRDVLSYLDCPLVPFKHWSVSSGWGIAECLHEVVQSRVKSCLAECEYFSMTCDEVTTVDNQTWISVHVYVVKDFVRLPLLLTLEKVSGGTGSDNLTKVLLHALANLGGLSPDHIKKKLICFGADGAAVFQGVRGGVTVQLQREFAPFLLAVHCSNHKTNLAMQMLSKTPLVHRLECLLSALHSYFSKSPKKSMEFTKLAEIMETKGLKILKHCKTRWVGMLAPLKRVLSEYHLLIVKLAQDYNGHPPSRPLYHLMCDVETLLSMACILPLFEAVQSLMKFGQSRDVALCDFVAAVKKCQIVLGLLYVTPETRYVGDEFSLFTGIATVSSQSVLLRWMPDLSAEESVEHLCFQSSKVSTNMFATATNPSTGESQYVTETLLGETVAKVQSACTDIADALIAELDTRFPANHVMDSLGIVFPQYWLQENVDSSFSAHLSILKDFFGTPKPCVNVEGDGDWVTQLLSSADLDSQMAMFKMAMKSNSKGVLTPPFTVNPMTKLWQILGSNALLVHAFPEYFKVARMAMTIVLGSVEDERAFSTVGFIKGKLRNKLGEHLPLCVQMFTQKFYTLKNFPYTKAVQAWRANKHRYCMNLQ</sequence>
<evidence type="ECO:0000313" key="3">
    <source>
        <dbReference type="Proteomes" id="UP000822688"/>
    </source>
</evidence>
<dbReference type="SUPFAM" id="SSF53098">
    <property type="entry name" value="Ribonuclease H-like"/>
    <property type="match status" value="1"/>
</dbReference>
<evidence type="ECO:0000256" key="1">
    <source>
        <dbReference type="SAM" id="MobiDB-lite"/>
    </source>
</evidence>
<proteinExistence type="predicted"/>
<dbReference type="PANTHER" id="PTHR46880:SF5">
    <property type="entry name" value="DUF4371 DOMAIN-CONTAINING PROTEIN"/>
    <property type="match status" value="1"/>
</dbReference>
<dbReference type="Proteomes" id="UP000822688">
    <property type="component" value="Chromosome 3"/>
</dbReference>
<name>A0A8T0IHW0_CERPU</name>
<dbReference type="InterPro" id="IPR012337">
    <property type="entry name" value="RNaseH-like_sf"/>
</dbReference>
<dbReference type="EMBL" id="CM026423">
    <property type="protein sequence ID" value="KAG0582148.1"/>
    <property type="molecule type" value="Genomic_DNA"/>
</dbReference>
<dbReference type="PANTHER" id="PTHR46880">
    <property type="entry name" value="RAS-ASSOCIATING DOMAIN-CONTAINING PROTEIN"/>
    <property type="match status" value="1"/>
</dbReference>
<gene>
    <name evidence="2" type="ORF">KC19_3G037500</name>
</gene>
<feature type="region of interest" description="Disordered" evidence="1">
    <location>
        <begin position="93"/>
        <end position="164"/>
    </location>
</feature>
<accession>A0A8T0IHW0</accession>
<keyword evidence="3" id="KW-1185">Reference proteome</keyword>
<feature type="compositionally biased region" description="Basic residues" evidence="1">
    <location>
        <begin position="146"/>
        <end position="157"/>
    </location>
</feature>
<feature type="compositionally biased region" description="Polar residues" evidence="1">
    <location>
        <begin position="132"/>
        <end position="141"/>
    </location>
</feature>
<protein>
    <recommendedName>
        <fullName evidence="4">HAT C-terminal dimerisation domain-containing protein</fullName>
    </recommendedName>
</protein>
<evidence type="ECO:0008006" key="4">
    <source>
        <dbReference type="Google" id="ProtNLM"/>
    </source>
</evidence>
<reference evidence="2" key="1">
    <citation type="submission" date="2020-06" db="EMBL/GenBank/DDBJ databases">
        <title>WGS assembly of Ceratodon purpureus strain R40.</title>
        <authorList>
            <person name="Carey S.B."/>
            <person name="Jenkins J."/>
            <person name="Shu S."/>
            <person name="Lovell J.T."/>
            <person name="Sreedasyam A."/>
            <person name="Maumus F."/>
            <person name="Tiley G.P."/>
            <person name="Fernandez-Pozo N."/>
            <person name="Barry K."/>
            <person name="Chen C."/>
            <person name="Wang M."/>
            <person name="Lipzen A."/>
            <person name="Daum C."/>
            <person name="Saski C.A."/>
            <person name="Payton A.C."/>
            <person name="Mcbreen J.C."/>
            <person name="Conrad R.E."/>
            <person name="Kollar L.M."/>
            <person name="Olsson S."/>
            <person name="Huttunen S."/>
            <person name="Landis J.B."/>
            <person name="Wickett N.J."/>
            <person name="Johnson M.G."/>
            <person name="Rensing S.A."/>
            <person name="Grimwood J."/>
            <person name="Schmutz J."/>
            <person name="Mcdaniel S.F."/>
        </authorList>
    </citation>
    <scope>NUCLEOTIDE SEQUENCE</scope>
    <source>
        <strain evidence="2">R40</strain>
    </source>
</reference>
<comment type="caution">
    <text evidence="2">The sequence shown here is derived from an EMBL/GenBank/DDBJ whole genome shotgun (WGS) entry which is preliminary data.</text>
</comment>
<organism evidence="2 3">
    <name type="scientific">Ceratodon purpureus</name>
    <name type="common">Fire moss</name>
    <name type="synonym">Dicranum purpureum</name>
    <dbReference type="NCBI Taxonomy" id="3225"/>
    <lineage>
        <taxon>Eukaryota</taxon>
        <taxon>Viridiplantae</taxon>
        <taxon>Streptophyta</taxon>
        <taxon>Embryophyta</taxon>
        <taxon>Bryophyta</taxon>
        <taxon>Bryophytina</taxon>
        <taxon>Bryopsida</taxon>
        <taxon>Dicranidae</taxon>
        <taxon>Pseudoditrichales</taxon>
        <taxon>Ditrichaceae</taxon>
        <taxon>Ceratodon</taxon>
    </lineage>
</organism>